<evidence type="ECO:0000256" key="2">
    <source>
        <dbReference type="ARBA" id="ARBA00008392"/>
    </source>
</evidence>
<reference evidence="10 11" key="1">
    <citation type="submission" date="2017-12" db="EMBL/GenBank/DDBJ databases">
        <title>Sequencing, de novo assembly and annotation of complete genome of a new Thraustochytrid species, strain FCC1311.</title>
        <authorList>
            <person name="Sedici K."/>
            <person name="Godart F."/>
            <person name="Aiese Cigliano R."/>
            <person name="Sanseverino W."/>
            <person name="Barakat M."/>
            <person name="Ortet P."/>
            <person name="Marechal E."/>
            <person name="Cagnac O."/>
            <person name="Amato A."/>
        </authorList>
    </citation>
    <scope>NUCLEOTIDE SEQUENCE [LARGE SCALE GENOMIC DNA]</scope>
</reference>
<evidence type="ECO:0000313" key="11">
    <source>
        <dbReference type="Proteomes" id="UP000241890"/>
    </source>
</evidence>
<keyword evidence="8" id="KW-0812">Transmembrane</keyword>
<accession>A0A2R5GVX8</accession>
<dbReference type="InterPro" id="IPR015424">
    <property type="entry name" value="PyrdxlP-dep_Trfase"/>
</dbReference>
<keyword evidence="8" id="KW-1133">Transmembrane helix</keyword>
<dbReference type="Pfam" id="PF00155">
    <property type="entry name" value="Aminotran_1_2"/>
    <property type="match status" value="1"/>
</dbReference>
<evidence type="ECO:0000256" key="3">
    <source>
        <dbReference type="ARBA" id="ARBA00013220"/>
    </source>
</evidence>
<dbReference type="SUPFAM" id="SSF53383">
    <property type="entry name" value="PLP-dependent transferases"/>
    <property type="match status" value="1"/>
</dbReference>
<dbReference type="InterPro" id="IPR015421">
    <property type="entry name" value="PyrdxlP-dep_Trfase_major"/>
</dbReference>
<comment type="catalytic activity">
    <reaction evidence="6">
        <text>L-serine + hexadecanoyl-CoA + H(+) = 3-oxosphinganine + CO2 + CoA</text>
        <dbReference type="Rhea" id="RHEA:14761"/>
        <dbReference type="ChEBI" id="CHEBI:15378"/>
        <dbReference type="ChEBI" id="CHEBI:16526"/>
        <dbReference type="ChEBI" id="CHEBI:33384"/>
        <dbReference type="ChEBI" id="CHEBI:57287"/>
        <dbReference type="ChEBI" id="CHEBI:57379"/>
        <dbReference type="ChEBI" id="CHEBI:58299"/>
        <dbReference type="EC" id="2.3.1.50"/>
    </reaction>
</comment>
<evidence type="ECO:0000256" key="7">
    <source>
        <dbReference type="RuleBase" id="RU003693"/>
    </source>
</evidence>
<evidence type="ECO:0000256" key="1">
    <source>
        <dbReference type="ARBA" id="ARBA00001933"/>
    </source>
</evidence>
<keyword evidence="4 10" id="KW-0808">Transferase</keyword>
<dbReference type="GO" id="GO:0016020">
    <property type="term" value="C:membrane"/>
    <property type="evidence" value="ECO:0007669"/>
    <property type="project" value="GOC"/>
</dbReference>
<comment type="caution">
    <text evidence="10">The sequence shown here is derived from an EMBL/GenBank/DDBJ whole genome shotgun (WGS) entry which is preliminary data.</text>
</comment>
<organism evidence="10 11">
    <name type="scientific">Hondaea fermentalgiana</name>
    <dbReference type="NCBI Taxonomy" id="2315210"/>
    <lineage>
        <taxon>Eukaryota</taxon>
        <taxon>Sar</taxon>
        <taxon>Stramenopiles</taxon>
        <taxon>Bigyra</taxon>
        <taxon>Labyrinthulomycetes</taxon>
        <taxon>Thraustochytrida</taxon>
        <taxon>Thraustochytriidae</taxon>
        <taxon>Hondaea</taxon>
    </lineage>
</organism>
<dbReference type="Gene3D" id="3.40.640.10">
    <property type="entry name" value="Type I PLP-dependent aspartate aminotransferase-like (Major domain)"/>
    <property type="match status" value="1"/>
</dbReference>
<dbReference type="CDD" id="cd06454">
    <property type="entry name" value="KBL_like"/>
    <property type="match status" value="1"/>
</dbReference>
<feature type="domain" description="Aminotransferase class I/classII large" evidence="9">
    <location>
        <begin position="118"/>
        <end position="481"/>
    </location>
</feature>
<dbReference type="InterPro" id="IPR004839">
    <property type="entry name" value="Aminotransferase_I/II_large"/>
</dbReference>
<dbReference type="PROSITE" id="PS00599">
    <property type="entry name" value="AA_TRANSFER_CLASS_2"/>
    <property type="match status" value="1"/>
</dbReference>
<dbReference type="GO" id="GO:0004758">
    <property type="term" value="F:serine C-palmitoyltransferase activity"/>
    <property type="evidence" value="ECO:0007669"/>
    <property type="project" value="UniProtKB-EC"/>
</dbReference>
<dbReference type="InterPro" id="IPR015422">
    <property type="entry name" value="PyrdxlP-dep_Trfase_small"/>
</dbReference>
<name>A0A2R5GVX8_9STRA</name>
<protein>
    <recommendedName>
        <fullName evidence="3">serine C-palmitoyltransferase</fullName>
        <ecNumber evidence="3">2.3.1.50</ecNumber>
    </recommendedName>
</protein>
<evidence type="ECO:0000256" key="5">
    <source>
        <dbReference type="ARBA" id="ARBA00022898"/>
    </source>
</evidence>
<dbReference type="GO" id="GO:0030170">
    <property type="term" value="F:pyridoxal phosphate binding"/>
    <property type="evidence" value="ECO:0007669"/>
    <property type="project" value="InterPro"/>
</dbReference>
<keyword evidence="8" id="KW-0472">Membrane</keyword>
<evidence type="ECO:0000259" key="9">
    <source>
        <dbReference type="Pfam" id="PF00155"/>
    </source>
</evidence>
<dbReference type="Gene3D" id="3.90.1150.10">
    <property type="entry name" value="Aspartate Aminotransferase, domain 1"/>
    <property type="match status" value="1"/>
</dbReference>
<comment type="similarity">
    <text evidence="2 7">Belongs to the class-II pyridoxal-phosphate-dependent aminotransferase family.</text>
</comment>
<dbReference type="GO" id="GO:0046513">
    <property type="term" value="P:ceramide biosynthetic process"/>
    <property type="evidence" value="ECO:0007669"/>
    <property type="project" value="TreeGrafter"/>
</dbReference>
<dbReference type="PANTHER" id="PTHR13693">
    <property type="entry name" value="CLASS II AMINOTRANSFERASE/8-AMINO-7-OXONONANOATE SYNTHASE"/>
    <property type="match status" value="1"/>
</dbReference>
<evidence type="ECO:0000256" key="8">
    <source>
        <dbReference type="SAM" id="Phobius"/>
    </source>
</evidence>
<gene>
    <name evidence="10" type="ORF">FCC1311_112182</name>
</gene>
<evidence type="ECO:0000256" key="4">
    <source>
        <dbReference type="ARBA" id="ARBA00022679"/>
    </source>
</evidence>
<dbReference type="InterPro" id="IPR001917">
    <property type="entry name" value="Aminotrans_II_pyridoxalP_BS"/>
</dbReference>
<evidence type="ECO:0000313" key="10">
    <source>
        <dbReference type="EMBL" id="GBG34996.1"/>
    </source>
</evidence>
<dbReference type="PANTHER" id="PTHR13693:SF3">
    <property type="entry name" value="LD36009P"/>
    <property type="match status" value="1"/>
</dbReference>
<comment type="cofactor">
    <cofactor evidence="1 7">
        <name>pyridoxal 5'-phosphate</name>
        <dbReference type="ChEBI" id="CHEBI:597326"/>
    </cofactor>
</comment>
<dbReference type="GO" id="GO:0017059">
    <property type="term" value="C:serine palmitoyltransferase complex"/>
    <property type="evidence" value="ECO:0007669"/>
    <property type="project" value="TreeGrafter"/>
</dbReference>
<dbReference type="EMBL" id="BEYU01000246">
    <property type="protein sequence ID" value="GBG34996.1"/>
    <property type="molecule type" value="Genomic_DNA"/>
</dbReference>
<proteinExistence type="inferred from homology"/>
<keyword evidence="5 7" id="KW-0663">Pyridoxal phosphate</keyword>
<dbReference type="InParanoid" id="A0A2R5GVX8"/>
<dbReference type="OrthoDB" id="65434at2759"/>
<dbReference type="Proteomes" id="UP000241890">
    <property type="component" value="Unassembled WGS sequence"/>
</dbReference>
<sequence length="498" mass="54744">MTSSKSHVPQDAEDQSLFTAFTTYMGFIVLFFFGHLRDTFGKLTGRSRFRDELLVKHVDEAPLLDPQGGAFYVRRLKHRMQDCFFRPISSRPGAWIDVMEQRVDDNGVRMETTGETKRCLNLGSYNYLGFADDWDSTCGEQVHAALKIYGPASCSAQGDAGAMSVHRELEEVVANFVGKPAAVVFNMGYNTNQLTLPAIAQAGSLLISDKLNHTSIVNGCRASGAKVMAFKHNMADDLERVVRKAIIEGRGKPGEVYRPWTKIIVVVEGIYSMEGEVCDLRAIVDVAKKYKCYTYVDEAHSIGALGKTGRGICEHAGVHPDEIDILMGTFTKSFGGMGGYIAGSQELIDYLRGASAGLLYSASLSPVVAEQVLRAFQIIQGEDGTTVGRDRLRAIKDNANYFRTKLKQMGCSVLGDDDSPIVPMMLFHSTKIAAFSREALDRDLAVVVVGAPAVPIYGGRVRFCISAAHTKEDLRMALKKISEITKVLNLRYTRSIFG</sequence>
<keyword evidence="11" id="KW-1185">Reference proteome</keyword>
<evidence type="ECO:0000256" key="6">
    <source>
        <dbReference type="ARBA" id="ARBA00048528"/>
    </source>
</evidence>
<feature type="transmembrane region" description="Helical" evidence="8">
    <location>
        <begin position="16"/>
        <end position="36"/>
    </location>
</feature>
<dbReference type="EC" id="2.3.1.50" evidence="3"/>
<dbReference type="InterPro" id="IPR050087">
    <property type="entry name" value="AON_synthase_class-II"/>
</dbReference>
<dbReference type="GO" id="GO:0046512">
    <property type="term" value="P:sphingosine biosynthetic process"/>
    <property type="evidence" value="ECO:0007669"/>
    <property type="project" value="TreeGrafter"/>
</dbReference>
<dbReference type="AlphaFoldDB" id="A0A2R5GVX8"/>